<sequence>MSDPRSPSPASTDRLHTARTHAVRILLDLAVARIFSSNQTMEMCLTVDALLSTPGSIEGLARLLRAAQVAVATDNLNCTAAVCQGYPVPDPDPRIDEGIRWWMSVARHLVEHPATPPAAASLLRVLVEEGRVRSTLVLGAAQGRWARALIPIHPLFHCPLSSRVLLVGGLAPLLALDLAAPPAPVPTPGPSSAATPPIRPLLPPAAAPPAPAADDNIRMRSPLPVADAPSAAASPPYRVQTPVLPLAGSLPIYNGSTSPIRGTPSPHPATNVKLEHANSPSPSPAPPLPTAVVATAPLFLPSTPSPPATPAPACIPLVYWQGQTTPSNWLSTPQRELPAP</sequence>
<reference evidence="2 3" key="1">
    <citation type="journal article" date="2012" name="Science">
        <title>The Paleozoic origin of enzymatic lignin decomposition reconstructed from 31 fungal genomes.</title>
        <authorList>
            <person name="Floudas D."/>
            <person name="Binder M."/>
            <person name="Riley R."/>
            <person name="Barry K."/>
            <person name="Blanchette R.A."/>
            <person name="Henrissat B."/>
            <person name="Martinez A.T."/>
            <person name="Otillar R."/>
            <person name="Spatafora J.W."/>
            <person name="Yadav J.S."/>
            <person name="Aerts A."/>
            <person name="Benoit I."/>
            <person name="Boyd A."/>
            <person name="Carlson A."/>
            <person name="Copeland A."/>
            <person name="Coutinho P.M."/>
            <person name="de Vries R.P."/>
            <person name="Ferreira P."/>
            <person name="Findley K."/>
            <person name="Foster B."/>
            <person name="Gaskell J."/>
            <person name="Glotzer D."/>
            <person name="Gorecki P."/>
            <person name="Heitman J."/>
            <person name="Hesse C."/>
            <person name="Hori C."/>
            <person name="Igarashi K."/>
            <person name="Jurgens J.A."/>
            <person name="Kallen N."/>
            <person name="Kersten P."/>
            <person name="Kohler A."/>
            <person name="Kuees U."/>
            <person name="Kumar T.K.A."/>
            <person name="Kuo A."/>
            <person name="LaButti K."/>
            <person name="Larrondo L.F."/>
            <person name="Lindquist E."/>
            <person name="Ling A."/>
            <person name="Lombard V."/>
            <person name="Lucas S."/>
            <person name="Lundell T."/>
            <person name="Martin R."/>
            <person name="McLaughlin D.J."/>
            <person name="Morgenstern I."/>
            <person name="Morin E."/>
            <person name="Murat C."/>
            <person name="Nagy L.G."/>
            <person name="Nolan M."/>
            <person name="Ohm R.A."/>
            <person name="Patyshakuliyeva A."/>
            <person name="Rokas A."/>
            <person name="Ruiz-Duenas F.J."/>
            <person name="Sabat G."/>
            <person name="Salamov A."/>
            <person name="Samejima M."/>
            <person name="Schmutz J."/>
            <person name="Slot J.C."/>
            <person name="St John F."/>
            <person name="Stenlid J."/>
            <person name="Sun H."/>
            <person name="Sun S."/>
            <person name="Syed K."/>
            <person name="Tsang A."/>
            <person name="Wiebenga A."/>
            <person name="Young D."/>
            <person name="Pisabarro A."/>
            <person name="Eastwood D.C."/>
            <person name="Martin F."/>
            <person name="Cullen D."/>
            <person name="Grigoriev I.V."/>
            <person name="Hibbett D.S."/>
        </authorList>
    </citation>
    <scope>NUCLEOTIDE SEQUENCE</scope>
    <source>
        <strain evidence="3">FP-58527</strain>
    </source>
</reference>
<evidence type="ECO:0000256" key="1">
    <source>
        <dbReference type="SAM" id="MobiDB-lite"/>
    </source>
</evidence>
<dbReference type="EMBL" id="KE504324">
    <property type="protein sequence ID" value="EPS92884.1"/>
    <property type="molecule type" value="Genomic_DNA"/>
</dbReference>
<accession>S8F1I7</accession>
<protein>
    <submittedName>
        <fullName evidence="2">Uncharacterized protein</fullName>
    </submittedName>
</protein>
<feature type="region of interest" description="Disordered" evidence="1">
    <location>
        <begin position="184"/>
        <end position="222"/>
    </location>
</feature>
<organism evidence="2 3">
    <name type="scientific">Fomitopsis schrenkii</name>
    <name type="common">Brown rot fungus</name>
    <dbReference type="NCBI Taxonomy" id="2126942"/>
    <lineage>
        <taxon>Eukaryota</taxon>
        <taxon>Fungi</taxon>
        <taxon>Dikarya</taxon>
        <taxon>Basidiomycota</taxon>
        <taxon>Agaricomycotina</taxon>
        <taxon>Agaricomycetes</taxon>
        <taxon>Polyporales</taxon>
        <taxon>Fomitopsis</taxon>
    </lineage>
</organism>
<dbReference type="InParanoid" id="S8F1I7"/>
<proteinExistence type="predicted"/>
<keyword evidence="3" id="KW-1185">Reference proteome</keyword>
<feature type="compositionally biased region" description="Pro residues" evidence="1">
    <location>
        <begin position="197"/>
        <end position="211"/>
    </location>
</feature>
<gene>
    <name evidence="2" type="ORF">FOMPIDRAFT_1056473</name>
</gene>
<evidence type="ECO:0000313" key="2">
    <source>
        <dbReference type="EMBL" id="EPS92884.1"/>
    </source>
</evidence>
<name>S8F1I7_FOMSC</name>
<feature type="region of interest" description="Disordered" evidence="1">
    <location>
        <begin position="255"/>
        <end position="289"/>
    </location>
</feature>
<dbReference type="Proteomes" id="UP000015241">
    <property type="component" value="Unassembled WGS sequence"/>
</dbReference>
<dbReference type="HOGENOM" id="CLU_816454_0_0_1"/>
<evidence type="ECO:0000313" key="3">
    <source>
        <dbReference type="Proteomes" id="UP000015241"/>
    </source>
</evidence>
<dbReference type="AlphaFoldDB" id="S8F1I7"/>